<gene>
    <name evidence="4" type="ORF">E6K75_03610</name>
</gene>
<sequence length="743" mass="83239">MRFERVTVEGFGPVAGFDVAFEPRRLNLIIGPNEAGKSSFASAMVATLFGVSSHEEEQRSKPWEEARYRATVIFEAQGQRYRVRRDFGTHEVHAERLSPQGDQTETVLFQGTANPRGRGPEVEQYETLLRGWFGFTDARLFQESCFVRENVLETKISPELRHLISGAVEADYQEIQNALVDRLDALTMEHPFAAGVKRNTRSIEKRLQNLEVLRGRLTRSEYVLRELKSNFAEKSAAESRIHELKADMSAKEKLLADLETLVRLREDQRKLMKRGPEIGIELTRARRARTRLQDIDRKVAENLSYLANAPEEVESDLMRLEILRTQRSRHLKTSEAERKRLEETHAPPFPLVLLMGLAVGAALGFLGYAASKSAFAAGIGGVLGAAAGMIAMRVFGQNAERGKALAEARIRVADDNVKTLKQEIEVIEIRVHPFLKGRPIENVIADLKQLRELEQERREQAAVVQSLPIPERLEAEAGEIDEAVNALRAKERFLVGQTPFLTPFKDDPVRAAEASDRVKREVTGLKTKIEAEQESLERLVRRSGSGGGGGGGDGDAENLESLTESIEAEEEGLLREQRHRDALICALEVLRESVLDYQKEHVARLARAAGKSLSHITKGRYKSVTLDTDMNPRVALDGRSDVPLESLSHGTRDAFYFCLRASLAQELAAKEPLPLVLDDPTSHLDEDRRGILLGHLEDLAKDIQVVLLTHDRRVLNQIREAHVLKIGTEGYASDSARKIDVRR</sequence>
<dbReference type="EMBL" id="VBOV01000090">
    <property type="protein sequence ID" value="TMQ59871.1"/>
    <property type="molecule type" value="Genomic_DNA"/>
</dbReference>
<dbReference type="SUPFAM" id="SSF52540">
    <property type="entry name" value="P-loop containing nucleoside triphosphate hydrolases"/>
    <property type="match status" value="1"/>
</dbReference>
<feature type="coiled-coil region" evidence="1">
    <location>
        <begin position="403"/>
        <end position="460"/>
    </location>
</feature>
<dbReference type="InterPro" id="IPR027417">
    <property type="entry name" value="P-loop_NTPase"/>
</dbReference>
<reference evidence="4 5" key="1">
    <citation type="journal article" date="2019" name="Nat. Microbiol.">
        <title>Mediterranean grassland soil C-N compound turnover is dependent on rainfall and depth, and is mediated by genomically divergent microorganisms.</title>
        <authorList>
            <person name="Diamond S."/>
            <person name="Andeer P.F."/>
            <person name="Li Z."/>
            <person name="Crits-Christoph A."/>
            <person name="Burstein D."/>
            <person name="Anantharaman K."/>
            <person name="Lane K.R."/>
            <person name="Thomas B.C."/>
            <person name="Pan C."/>
            <person name="Northen T.R."/>
            <person name="Banfield J.F."/>
        </authorList>
    </citation>
    <scope>NUCLEOTIDE SEQUENCE [LARGE SCALE GENOMIC DNA]</scope>
    <source>
        <strain evidence="4">WS_5</strain>
    </source>
</reference>
<accession>A0A538T8A4</accession>
<dbReference type="PANTHER" id="PTHR41259">
    <property type="entry name" value="DOUBLE-STRAND BREAK REPAIR RAD50 ATPASE, PUTATIVE-RELATED"/>
    <property type="match status" value="1"/>
</dbReference>
<protein>
    <recommendedName>
        <fullName evidence="3">YhaN AAA domain-containing protein</fullName>
    </recommendedName>
</protein>
<evidence type="ECO:0000313" key="5">
    <source>
        <dbReference type="Proteomes" id="UP000320913"/>
    </source>
</evidence>
<comment type="caution">
    <text evidence="4">The sequence shown here is derived from an EMBL/GenBank/DDBJ whole genome shotgun (WGS) entry which is preliminary data.</text>
</comment>
<feature type="transmembrane region" description="Helical" evidence="2">
    <location>
        <begin position="348"/>
        <end position="368"/>
    </location>
</feature>
<proteinExistence type="predicted"/>
<keyword evidence="1" id="KW-0175">Coiled coil</keyword>
<organism evidence="4 5">
    <name type="scientific">Eiseniibacteriota bacterium</name>
    <dbReference type="NCBI Taxonomy" id="2212470"/>
    <lineage>
        <taxon>Bacteria</taxon>
        <taxon>Candidatus Eiseniibacteriota</taxon>
    </lineage>
</organism>
<dbReference type="Pfam" id="PF13514">
    <property type="entry name" value="AAA_27"/>
    <property type="match status" value="1"/>
</dbReference>
<keyword evidence="2" id="KW-0472">Membrane</keyword>
<keyword evidence="2" id="KW-1133">Transmembrane helix</keyword>
<feature type="domain" description="YhaN AAA" evidence="3">
    <location>
        <begin position="1"/>
        <end position="89"/>
    </location>
</feature>
<dbReference type="Proteomes" id="UP000320913">
    <property type="component" value="Unassembled WGS sequence"/>
</dbReference>
<dbReference type="PANTHER" id="PTHR41259:SF1">
    <property type="entry name" value="DOUBLE-STRAND BREAK REPAIR RAD50 ATPASE, PUTATIVE-RELATED"/>
    <property type="match status" value="1"/>
</dbReference>
<evidence type="ECO:0000313" key="4">
    <source>
        <dbReference type="EMBL" id="TMQ59871.1"/>
    </source>
</evidence>
<dbReference type="InterPro" id="IPR038734">
    <property type="entry name" value="YhaN_AAA"/>
</dbReference>
<keyword evidence="2" id="KW-0812">Transmembrane</keyword>
<feature type="coiled-coil region" evidence="1">
    <location>
        <begin position="234"/>
        <end position="261"/>
    </location>
</feature>
<evidence type="ECO:0000259" key="3">
    <source>
        <dbReference type="Pfam" id="PF13514"/>
    </source>
</evidence>
<feature type="transmembrane region" description="Helical" evidence="2">
    <location>
        <begin position="374"/>
        <end position="395"/>
    </location>
</feature>
<name>A0A538T8A4_UNCEI</name>
<dbReference type="Gene3D" id="3.40.50.300">
    <property type="entry name" value="P-loop containing nucleotide triphosphate hydrolases"/>
    <property type="match status" value="2"/>
</dbReference>
<evidence type="ECO:0000256" key="1">
    <source>
        <dbReference type="SAM" id="Coils"/>
    </source>
</evidence>
<feature type="coiled-coil region" evidence="1">
    <location>
        <begin position="522"/>
        <end position="576"/>
    </location>
</feature>
<evidence type="ECO:0000256" key="2">
    <source>
        <dbReference type="SAM" id="Phobius"/>
    </source>
</evidence>
<dbReference type="AlphaFoldDB" id="A0A538T8A4"/>